<keyword evidence="1" id="KW-0966">Cell projection</keyword>
<dbReference type="InterPro" id="IPR035924">
    <property type="entry name" value="FlaG-like_sf"/>
</dbReference>
<keyword evidence="1" id="KW-0969">Cilium</keyword>
<reference evidence="1" key="1">
    <citation type="journal article" date="2020" name="mSystems">
        <title>Genome- and Community-Level Interaction Insights into Carbon Utilization and Element Cycling Functions of Hydrothermarchaeota in Hydrothermal Sediment.</title>
        <authorList>
            <person name="Zhou Z."/>
            <person name="Liu Y."/>
            <person name="Xu W."/>
            <person name="Pan J."/>
            <person name="Luo Z.H."/>
            <person name="Li M."/>
        </authorList>
    </citation>
    <scope>NUCLEOTIDE SEQUENCE [LARGE SCALE GENOMIC DNA]</scope>
    <source>
        <strain evidence="1">SpSt-1135</strain>
    </source>
</reference>
<keyword evidence="1" id="KW-0282">Flagellum</keyword>
<proteinExistence type="predicted"/>
<dbReference type="InterPro" id="IPR005186">
    <property type="entry name" value="FlaG"/>
</dbReference>
<dbReference type="PANTHER" id="PTHR37166:SF1">
    <property type="entry name" value="PROTEIN FLAG"/>
    <property type="match status" value="1"/>
</dbReference>
<dbReference type="EMBL" id="DRZX01000180">
    <property type="protein sequence ID" value="HHS48937.1"/>
    <property type="molecule type" value="Genomic_DNA"/>
</dbReference>
<dbReference type="PANTHER" id="PTHR37166">
    <property type="entry name" value="PROTEIN FLAG"/>
    <property type="match status" value="1"/>
</dbReference>
<accession>A0A7C6A7S7</accession>
<dbReference type="Proteomes" id="UP000886400">
    <property type="component" value="Unassembled WGS sequence"/>
</dbReference>
<sequence>MARAQVVASYSKRRNTMDTIGLVKTKLAVVQNTIQSQTYSPPQKNANAKSFVVENTLKPASQDFQNNADIKSMSKNDVKSLVEKLNNSISTLNNSVKFSYSEDAKALVVKVIDNKTGQVIRQIPPEELIKLGASLSQSIGIIFNKEVK</sequence>
<comment type="caution">
    <text evidence="1">The sequence shown here is derived from an EMBL/GenBank/DDBJ whole genome shotgun (WGS) entry which is preliminary data.</text>
</comment>
<gene>
    <name evidence="1" type="ORF">ENM99_03640</name>
</gene>
<evidence type="ECO:0000313" key="1">
    <source>
        <dbReference type="EMBL" id="HHS48937.1"/>
    </source>
</evidence>
<protein>
    <submittedName>
        <fullName evidence="1">Flagellar protein FlaG</fullName>
    </submittedName>
</protein>
<name>A0A7C6A7S7_DESAE</name>
<dbReference type="Pfam" id="PF03646">
    <property type="entry name" value="FlaG"/>
    <property type="match status" value="1"/>
</dbReference>
<dbReference type="AlphaFoldDB" id="A0A7C6A7S7"/>
<dbReference type="SUPFAM" id="SSF160214">
    <property type="entry name" value="FlaG-like"/>
    <property type="match status" value="1"/>
</dbReference>
<organism evidence="1">
    <name type="scientific">Desulfurella acetivorans</name>
    <dbReference type="NCBI Taxonomy" id="33002"/>
    <lineage>
        <taxon>Bacteria</taxon>
        <taxon>Pseudomonadati</taxon>
        <taxon>Campylobacterota</taxon>
        <taxon>Desulfurellia</taxon>
        <taxon>Desulfurellales</taxon>
        <taxon>Desulfurellaceae</taxon>
        <taxon>Desulfurella</taxon>
    </lineage>
</organism>
<dbReference type="Gene3D" id="3.30.160.170">
    <property type="entry name" value="FlaG-like"/>
    <property type="match status" value="1"/>
</dbReference>